<dbReference type="PANTHER" id="PTHR30537">
    <property type="entry name" value="HTH-TYPE TRANSCRIPTIONAL REGULATOR"/>
    <property type="match status" value="1"/>
</dbReference>
<evidence type="ECO:0000256" key="1">
    <source>
        <dbReference type="ARBA" id="ARBA00009437"/>
    </source>
</evidence>
<evidence type="ECO:0000313" key="7">
    <source>
        <dbReference type="Proteomes" id="UP001549031"/>
    </source>
</evidence>
<evidence type="ECO:0000256" key="4">
    <source>
        <dbReference type="ARBA" id="ARBA00023163"/>
    </source>
</evidence>
<keyword evidence="7" id="KW-1185">Reference proteome</keyword>
<dbReference type="InterPro" id="IPR000847">
    <property type="entry name" value="LysR_HTH_N"/>
</dbReference>
<dbReference type="CDD" id="cd08475">
    <property type="entry name" value="PBP2_CrgA_like_6"/>
    <property type="match status" value="1"/>
</dbReference>
<proteinExistence type="inferred from homology"/>
<keyword evidence="4" id="KW-0804">Transcription</keyword>
<keyword evidence="3 6" id="KW-0238">DNA-binding</keyword>
<protein>
    <submittedName>
        <fullName evidence="6">DNA-binding transcriptional LysR family regulator</fullName>
    </submittedName>
</protein>
<dbReference type="Pfam" id="PF00126">
    <property type="entry name" value="HTH_1"/>
    <property type="match status" value="1"/>
</dbReference>
<keyword evidence="2" id="KW-0805">Transcription regulation</keyword>
<feature type="domain" description="HTH lysR-type" evidence="5">
    <location>
        <begin position="12"/>
        <end position="62"/>
    </location>
</feature>
<dbReference type="InterPro" id="IPR036390">
    <property type="entry name" value="WH_DNA-bd_sf"/>
</dbReference>
<sequence>MAQLEQLDGVIAFVEAVSLSSFTAAAEKLGITKSAVGKSVARLEARLGVKLLHRTTRRLTLTPDGEAYYASCRHALEEIGAAESALAATSQALTGRLRIDAPVAWGRQFLLPILTGIAKKHPGLTLSLSLADRIIDPVEEGVDLAIRFGESKDTSNLVMRKLTEQRTCIFASPDYLAVRGHPTTIEDLQHHDGIVGFRRDIPATWRVTAPNGTVERILPRVTHEIGDGAAIVDAAVAGLGVAQMPISIVADHIANGRLVPLLEDATDVNVGIYAVWPASRHLLPRVRHVVEVLVEEGKRGGLGAPGK</sequence>
<name>A0ABV2H6T5_9HYPH</name>
<dbReference type="InterPro" id="IPR005119">
    <property type="entry name" value="LysR_subst-bd"/>
</dbReference>
<accession>A0ABV2H6T5</accession>
<dbReference type="EMBL" id="JBEPLJ010000008">
    <property type="protein sequence ID" value="MET3586134.1"/>
    <property type="molecule type" value="Genomic_DNA"/>
</dbReference>
<evidence type="ECO:0000313" key="6">
    <source>
        <dbReference type="EMBL" id="MET3586134.1"/>
    </source>
</evidence>
<dbReference type="PANTHER" id="PTHR30537:SF5">
    <property type="entry name" value="HTH-TYPE TRANSCRIPTIONAL ACTIVATOR TTDR-RELATED"/>
    <property type="match status" value="1"/>
</dbReference>
<dbReference type="PROSITE" id="PS50931">
    <property type="entry name" value="HTH_LYSR"/>
    <property type="match status" value="1"/>
</dbReference>
<dbReference type="SUPFAM" id="SSF53850">
    <property type="entry name" value="Periplasmic binding protein-like II"/>
    <property type="match status" value="1"/>
</dbReference>
<dbReference type="Gene3D" id="3.40.190.290">
    <property type="match status" value="1"/>
</dbReference>
<dbReference type="Proteomes" id="UP001549031">
    <property type="component" value="Unassembled WGS sequence"/>
</dbReference>
<dbReference type="RefSeq" id="WP_247244228.1">
    <property type="nucleotide sequence ID" value="NZ_JALJRA010000008.1"/>
</dbReference>
<dbReference type="GO" id="GO:0003677">
    <property type="term" value="F:DNA binding"/>
    <property type="evidence" value="ECO:0007669"/>
    <property type="project" value="UniProtKB-KW"/>
</dbReference>
<dbReference type="InterPro" id="IPR036388">
    <property type="entry name" value="WH-like_DNA-bd_sf"/>
</dbReference>
<dbReference type="PRINTS" id="PR00039">
    <property type="entry name" value="HTHLYSR"/>
</dbReference>
<dbReference type="InterPro" id="IPR058163">
    <property type="entry name" value="LysR-type_TF_proteobact-type"/>
</dbReference>
<dbReference type="SUPFAM" id="SSF46785">
    <property type="entry name" value="Winged helix' DNA-binding domain"/>
    <property type="match status" value="1"/>
</dbReference>
<dbReference type="Gene3D" id="1.10.10.10">
    <property type="entry name" value="Winged helix-like DNA-binding domain superfamily/Winged helix DNA-binding domain"/>
    <property type="match status" value="1"/>
</dbReference>
<dbReference type="Pfam" id="PF03466">
    <property type="entry name" value="LysR_substrate"/>
    <property type="match status" value="1"/>
</dbReference>
<reference evidence="6 7" key="1">
    <citation type="submission" date="2024-06" db="EMBL/GenBank/DDBJ databases">
        <title>Genomic Encyclopedia of Type Strains, Phase IV (KMG-IV): sequencing the most valuable type-strain genomes for metagenomic binning, comparative biology and taxonomic classification.</title>
        <authorList>
            <person name="Goeker M."/>
        </authorList>
    </citation>
    <scope>NUCLEOTIDE SEQUENCE [LARGE SCALE GENOMIC DNA]</scope>
    <source>
        <strain evidence="6 7">DSM 105042</strain>
    </source>
</reference>
<comment type="similarity">
    <text evidence="1">Belongs to the LysR transcriptional regulatory family.</text>
</comment>
<evidence type="ECO:0000256" key="3">
    <source>
        <dbReference type="ARBA" id="ARBA00023125"/>
    </source>
</evidence>
<comment type="caution">
    <text evidence="6">The sequence shown here is derived from an EMBL/GenBank/DDBJ whole genome shotgun (WGS) entry which is preliminary data.</text>
</comment>
<evidence type="ECO:0000259" key="5">
    <source>
        <dbReference type="PROSITE" id="PS50931"/>
    </source>
</evidence>
<evidence type="ECO:0000256" key="2">
    <source>
        <dbReference type="ARBA" id="ARBA00023015"/>
    </source>
</evidence>
<organism evidence="6 7">
    <name type="scientific">Pseudorhizobium tarimense</name>
    <dbReference type="NCBI Taxonomy" id="1079109"/>
    <lineage>
        <taxon>Bacteria</taxon>
        <taxon>Pseudomonadati</taxon>
        <taxon>Pseudomonadota</taxon>
        <taxon>Alphaproteobacteria</taxon>
        <taxon>Hyphomicrobiales</taxon>
        <taxon>Rhizobiaceae</taxon>
        <taxon>Rhizobium/Agrobacterium group</taxon>
        <taxon>Pseudorhizobium</taxon>
    </lineage>
</organism>
<gene>
    <name evidence="6" type="ORF">ABID21_002251</name>
</gene>